<dbReference type="EMBL" id="HBIZ01058291">
    <property type="protein sequence ID" value="CAE0783944.1"/>
    <property type="molecule type" value="Transcribed_RNA"/>
</dbReference>
<dbReference type="InterPro" id="IPR027417">
    <property type="entry name" value="P-loop_NTPase"/>
</dbReference>
<reference evidence="2" key="1">
    <citation type="submission" date="2021-01" db="EMBL/GenBank/DDBJ databases">
        <authorList>
            <person name="Corre E."/>
            <person name="Pelletier E."/>
            <person name="Niang G."/>
            <person name="Scheremetjew M."/>
            <person name="Finn R."/>
            <person name="Kale V."/>
            <person name="Holt S."/>
            <person name="Cochrane G."/>
            <person name="Meng A."/>
            <person name="Brown T."/>
            <person name="Cohen L."/>
        </authorList>
    </citation>
    <scope>NUCLEOTIDE SEQUENCE</scope>
    <source>
        <strain evidence="2">CCMP645</strain>
    </source>
</reference>
<dbReference type="AlphaFoldDB" id="A0A7S4C1C9"/>
<proteinExistence type="predicted"/>
<protein>
    <recommendedName>
        <fullName evidence="3">Protein-tyrosine sulfotransferase</fullName>
    </recommendedName>
</protein>
<evidence type="ECO:0000313" key="2">
    <source>
        <dbReference type="EMBL" id="CAE0783944.1"/>
    </source>
</evidence>
<keyword evidence="1" id="KW-0732">Signal</keyword>
<evidence type="ECO:0008006" key="3">
    <source>
        <dbReference type="Google" id="ProtNLM"/>
    </source>
</evidence>
<gene>
    <name evidence="2" type="ORF">PCAR00345_LOCUS36648</name>
</gene>
<accession>A0A7S4C1C9</accession>
<feature type="signal peptide" evidence="1">
    <location>
        <begin position="1"/>
        <end position="24"/>
    </location>
</feature>
<name>A0A7S4C1C9_CHRCT</name>
<evidence type="ECO:0000256" key="1">
    <source>
        <dbReference type="SAM" id="SignalP"/>
    </source>
</evidence>
<sequence length="390" mass="42813">MSSFQRRRCGPGVCALLILPTVLSTSSFVAMDHHESSIGSSLMHAEPKYPAKDVNESFTCFRHAALPISSVLTSNFSRQLALLIKRRLGPMTKDQPFILAAGQGTAASHSIADAIQSTGINTIHFRECQPACKTTVREICEVTDKLELFARQMKHPFRNVSLLEIVSGVLSAFDVALQAMAANRVFALAHAPWTNLFSEFYVALCPNVRVVLSIRDELDWARSRQQGHGHSGFGFVCPAVTAQKRAIEPADKQLQSEVSSNLSPLQDVTQLREQPTPNVTAQGAALSHTLVARPFADPFSYTRCPSQQRHGQLLPSAVNLADIDTETLGDFFEQYNDYVRRLVPAANLLEVNFFRKNRLGAPIVNISAFGAIQVQLLRQFVGAPVQDVSG</sequence>
<dbReference type="Gene3D" id="3.40.50.300">
    <property type="entry name" value="P-loop containing nucleotide triphosphate hydrolases"/>
    <property type="match status" value="1"/>
</dbReference>
<organism evidence="2">
    <name type="scientific">Chrysotila carterae</name>
    <name type="common">Marine alga</name>
    <name type="synonym">Syracosphaera carterae</name>
    <dbReference type="NCBI Taxonomy" id="13221"/>
    <lineage>
        <taxon>Eukaryota</taxon>
        <taxon>Haptista</taxon>
        <taxon>Haptophyta</taxon>
        <taxon>Prymnesiophyceae</taxon>
        <taxon>Isochrysidales</taxon>
        <taxon>Isochrysidaceae</taxon>
        <taxon>Chrysotila</taxon>
    </lineage>
</organism>
<feature type="chain" id="PRO_5031074678" description="Protein-tyrosine sulfotransferase" evidence="1">
    <location>
        <begin position="25"/>
        <end position="390"/>
    </location>
</feature>